<sequence>MLIPLIDPSLRELMPLKQSDQRTLCDHGPEPETKKALSRWRTHTKEAARLIAKHIAAALI</sequence>
<dbReference type="Proteomes" id="UP000027647">
    <property type="component" value="Unassembled WGS sequence"/>
</dbReference>
<name>A0A074MXX2_ERYLO</name>
<organism evidence="2 3">
    <name type="scientific">Erythrobacter longus</name>
    <dbReference type="NCBI Taxonomy" id="1044"/>
    <lineage>
        <taxon>Bacteria</taxon>
        <taxon>Pseudomonadati</taxon>
        <taxon>Pseudomonadota</taxon>
        <taxon>Alphaproteobacteria</taxon>
        <taxon>Sphingomonadales</taxon>
        <taxon>Erythrobacteraceae</taxon>
        <taxon>Erythrobacter/Porphyrobacter group</taxon>
        <taxon>Erythrobacter</taxon>
    </lineage>
</organism>
<accession>A0A074MXX2</accession>
<feature type="region of interest" description="Disordered" evidence="1">
    <location>
        <begin position="20"/>
        <end position="39"/>
    </location>
</feature>
<evidence type="ECO:0000313" key="2">
    <source>
        <dbReference type="EMBL" id="KEO90477.1"/>
    </source>
</evidence>
<feature type="compositionally biased region" description="Basic and acidic residues" evidence="1">
    <location>
        <begin position="20"/>
        <end position="35"/>
    </location>
</feature>
<dbReference type="EMBL" id="JMIW01000003">
    <property type="protein sequence ID" value="KEO90477.1"/>
    <property type="molecule type" value="Genomic_DNA"/>
</dbReference>
<reference evidence="2 3" key="1">
    <citation type="submission" date="2014-04" db="EMBL/GenBank/DDBJ databases">
        <title>A comprehensive comparison of genomes of Erythrobacter spp. strains.</title>
        <authorList>
            <person name="Zheng Q."/>
        </authorList>
    </citation>
    <scope>NUCLEOTIDE SEQUENCE [LARGE SCALE GENOMIC DNA]</scope>
    <source>
        <strain evidence="2 3">DSM 6997</strain>
    </source>
</reference>
<dbReference type="AlphaFoldDB" id="A0A074MXX2"/>
<comment type="caution">
    <text evidence="2">The sequence shown here is derived from an EMBL/GenBank/DDBJ whole genome shotgun (WGS) entry which is preliminary data.</text>
</comment>
<evidence type="ECO:0000256" key="1">
    <source>
        <dbReference type="SAM" id="MobiDB-lite"/>
    </source>
</evidence>
<proteinExistence type="predicted"/>
<protein>
    <submittedName>
        <fullName evidence="2">Uncharacterized protein</fullName>
    </submittedName>
</protein>
<gene>
    <name evidence="2" type="ORF">EH31_10340</name>
</gene>
<keyword evidence="3" id="KW-1185">Reference proteome</keyword>
<evidence type="ECO:0000313" key="3">
    <source>
        <dbReference type="Proteomes" id="UP000027647"/>
    </source>
</evidence>